<proteinExistence type="inferred from homology"/>
<dbReference type="SUPFAM" id="SSF88723">
    <property type="entry name" value="PIN domain-like"/>
    <property type="match status" value="1"/>
</dbReference>
<dbReference type="Gene3D" id="3.40.50.1010">
    <property type="entry name" value="5'-nuclease"/>
    <property type="match status" value="1"/>
</dbReference>
<keyword evidence="2 5" id="KW-0540">Nuclease</keyword>
<dbReference type="GO" id="GO:0000287">
    <property type="term" value="F:magnesium ion binding"/>
    <property type="evidence" value="ECO:0007669"/>
    <property type="project" value="UniProtKB-UniRule"/>
</dbReference>
<evidence type="ECO:0000313" key="8">
    <source>
        <dbReference type="Proteomes" id="UP000231067"/>
    </source>
</evidence>
<keyword evidence="5" id="KW-0460">Magnesium</keyword>
<keyword evidence="4 5" id="KW-0378">Hydrolase</keyword>
<reference evidence="7 8" key="1">
    <citation type="submission" date="2017-09" db="EMBL/GenBank/DDBJ databases">
        <title>Depth-based differentiation of microbial function through sediment-hosted aquifers and enrichment of novel symbionts in the deep terrestrial subsurface.</title>
        <authorList>
            <person name="Probst A.J."/>
            <person name="Ladd B."/>
            <person name="Jarett J.K."/>
            <person name="Geller-Mcgrath D.E."/>
            <person name="Sieber C.M."/>
            <person name="Emerson J.B."/>
            <person name="Anantharaman K."/>
            <person name="Thomas B.C."/>
            <person name="Malmstrom R."/>
            <person name="Stieglmeier M."/>
            <person name="Klingl A."/>
            <person name="Woyke T."/>
            <person name="Ryan C.M."/>
            <person name="Banfield J.F."/>
        </authorList>
    </citation>
    <scope>NUCLEOTIDE SEQUENCE [LARGE SCALE GENOMIC DNA]</scope>
    <source>
        <strain evidence="7">CG23_combo_of_CG06-09_8_20_14_all_40_23</strain>
    </source>
</reference>
<dbReference type="InterPro" id="IPR022907">
    <property type="entry name" value="VapC_family"/>
</dbReference>
<dbReference type="InterPro" id="IPR002716">
    <property type="entry name" value="PIN_dom"/>
</dbReference>
<evidence type="ECO:0000256" key="5">
    <source>
        <dbReference type="HAMAP-Rule" id="MF_00265"/>
    </source>
</evidence>
<keyword evidence="5" id="KW-0800">Toxin</keyword>
<dbReference type="GO" id="GO:0090729">
    <property type="term" value="F:toxin activity"/>
    <property type="evidence" value="ECO:0007669"/>
    <property type="project" value="UniProtKB-KW"/>
</dbReference>
<keyword evidence="3 5" id="KW-0479">Metal-binding</keyword>
<accession>A0A2H0A939</accession>
<dbReference type="GO" id="GO:0004540">
    <property type="term" value="F:RNA nuclease activity"/>
    <property type="evidence" value="ECO:0007669"/>
    <property type="project" value="InterPro"/>
</dbReference>
<evidence type="ECO:0000259" key="6">
    <source>
        <dbReference type="Pfam" id="PF01850"/>
    </source>
</evidence>
<protein>
    <recommendedName>
        <fullName evidence="5">Ribonuclease VapC</fullName>
        <shortName evidence="5">RNase VapC</shortName>
        <ecNumber evidence="5">3.1.-.-</ecNumber>
    </recommendedName>
    <alternativeName>
        <fullName evidence="5">Toxin VapC</fullName>
    </alternativeName>
</protein>
<organism evidence="7 8">
    <name type="scientific">Candidatus Desantisbacteria bacterium CG23_combo_of_CG06-09_8_20_14_all_40_23</name>
    <dbReference type="NCBI Taxonomy" id="1974550"/>
    <lineage>
        <taxon>Bacteria</taxon>
        <taxon>Candidatus Desantisiibacteriota</taxon>
    </lineage>
</organism>
<keyword evidence="1 5" id="KW-1277">Toxin-antitoxin system</keyword>
<name>A0A2H0A939_9BACT</name>
<comment type="cofactor">
    <cofactor evidence="5">
        <name>Mg(2+)</name>
        <dbReference type="ChEBI" id="CHEBI:18420"/>
    </cofactor>
</comment>
<gene>
    <name evidence="5" type="primary">vapC</name>
    <name evidence="7" type="ORF">COX18_01830</name>
</gene>
<sequence>MHNMLLDTGPLVAILDRSEHNHIRCVEFLKSYHGRLITTESVLTESIYLLNHSIYAQRACIDFILKGGATLFPFSPKTLARCIELMERYSDTPMDFADATLVALAEEINTNSIFTLDRRDFSIYRTHHGKSFDIFPN</sequence>
<evidence type="ECO:0000313" key="7">
    <source>
        <dbReference type="EMBL" id="PIP41962.1"/>
    </source>
</evidence>
<evidence type="ECO:0000256" key="1">
    <source>
        <dbReference type="ARBA" id="ARBA00022649"/>
    </source>
</evidence>
<dbReference type="EMBL" id="PCSH01000029">
    <property type="protein sequence ID" value="PIP41962.1"/>
    <property type="molecule type" value="Genomic_DNA"/>
</dbReference>
<feature type="binding site" evidence="5">
    <location>
        <position position="98"/>
    </location>
    <ligand>
        <name>Mg(2+)</name>
        <dbReference type="ChEBI" id="CHEBI:18420"/>
    </ligand>
</feature>
<dbReference type="GO" id="GO:0016787">
    <property type="term" value="F:hydrolase activity"/>
    <property type="evidence" value="ECO:0007669"/>
    <property type="project" value="UniProtKB-KW"/>
</dbReference>
<feature type="binding site" evidence="5">
    <location>
        <position position="7"/>
    </location>
    <ligand>
        <name>Mg(2+)</name>
        <dbReference type="ChEBI" id="CHEBI:18420"/>
    </ligand>
</feature>
<evidence type="ECO:0000256" key="4">
    <source>
        <dbReference type="ARBA" id="ARBA00022801"/>
    </source>
</evidence>
<comment type="function">
    <text evidence="5">Toxic component of a toxin-antitoxin (TA) system. An RNase.</text>
</comment>
<dbReference type="InterPro" id="IPR029060">
    <property type="entry name" value="PIN-like_dom_sf"/>
</dbReference>
<comment type="caution">
    <text evidence="7">The sequence shown here is derived from an EMBL/GenBank/DDBJ whole genome shotgun (WGS) entry which is preliminary data.</text>
</comment>
<dbReference type="EC" id="3.1.-.-" evidence="5"/>
<comment type="similarity">
    <text evidence="5">Belongs to the PINc/VapC protein family.</text>
</comment>
<evidence type="ECO:0000256" key="3">
    <source>
        <dbReference type="ARBA" id="ARBA00022723"/>
    </source>
</evidence>
<dbReference type="HAMAP" id="MF_00265">
    <property type="entry name" value="VapC_Nob1"/>
    <property type="match status" value="1"/>
</dbReference>
<feature type="domain" description="PIN" evidence="6">
    <location>
        <begin position="4"/>
        <end position="121"/>
    </location>
</feature>
<dbReference type="Proteomes" id="UP000231067">
    <property type="component" value="Unassembled WGS sequence"/>
</dbReference>
<dbReference type="AlphaFoldDB" id="A0A2H0A939"/>
<dbReference type="Pfam" id="PF01850">
    <property type="entry name" value="PIN"/>
    <property type="match status" value="1"/>
</dbReference>
<evidence type="ECO:0000256" key="2">
    <source>
        <dbReference type="ARBA" id="ARBA00022722"/>
    </source>
</evidence>